<gene>
    <name evidence="4" type="primary">yqiJ</name>
    <name evidence="4" type="ORF">NCTC10252_00947</name>
</gene>
<feature type="domain" description="Inner membrane protein YqiJ OB-fold" evidence="2">
    <location>
        <begin position="138"/>
        <end position="198"/>
    </location>
</feature>
<dbReference type="Pfam" id="PF21001">
    <property type="entry name" value="YqiJ_N"/>
    <property type="match status" value="1"/>
</dbReference>
<keyword evidence="1" id="KW-0812">Transmembrane</keyword>
<proteinExistence type="predicted"/>
<name>A0A379QH33_SALER</name>
<dbReference type="InterPro" id="IPR010840">
    <property type="entry name" value="YqiJ_OB"/>
</dbReference>
<dbReference type="Proteomes" id="UP000254597">
    <property type="component" value="Unassembled WGS sequence"/>
</dbReference>
<dbReference type="AlphaFoldDB" id="A0A379QH33"/>
<dbReference type="EMBL" id="UGWP01000004">
    <property type="protein sequence ID" value="SUF55742.1"/>
    <property type="molecule type" value="Genomic_DNA"/>
</dbReference>
<protein>
    <submittedName>
        <fullName evidence="4">Membrane protein</fullName>
    </submittedName>
</protein>
<evidence type="ECO:0000256" key="1">
    <source>
        <dbReference type="SAM" id="Phobius"/>
    </source>
</evidence>
<feature type="transmembrane region" description="Helical" evidence="1">
    <location>
        <begin position="98"/>
        <end position="119"/>
    </location>
</feature>
<feature type="transmembrane region" description="Helical" evidence="1">
    <location>
        <begin position="12"/>
        <end position="35"/>
    </location>
</feature>
<reference evidence="4 5" key="1">
    <citation type="submission" date="2018-06" db="EMBL/GenBank/DDBJ databases">
        <authorList>
            <consortium name="Pathogen Informatics"/>
            <person name="Doyle S."/>
        </authorList>
    </citation>
    <scope>NUCLEOTIDE SEQUENCE [LARGE SCALE GENOMIC DNA]</scope>
    <source>
        <strain evidence="4 5">NCTC10252</strain>
    </source>
</reference>
<keyword evidence="1" id="KW-0472">Membrane</keyword>
<organism evidence="4 5">
    <name type="scientific">Salmonella enterica</name>
    <name type="common">Salmonella choleraesuis</name>
    <dbReference type="NCBI Taxonomy" id="28901"/>
    <lineage>
        <taxon>Bacteria</taxon>
        <taxon>Pseudomonadati</taxon>
        <taxon>Pseudomonadota</taxon>
        <taxon>Gammaproteobacteria</taxon>
        <taxon>Enterobacterales</taxon>
        <taxon>Enterobacteriaceae</taxon>
        <taxon>Salmonella</taxon>
    </lineage>
</organism>
<evidence type="ECO:0000313" key="4">
    <source>
        <dbReference type="EMBL" id="SUF55742.1"/>
    </source>
</evidence>
<evidence type="ECO:0000259" key="2">
    <source>
        <dbReference type="Pfam" id="PF07290"/>
    </source>
</evidence>
<dbReference type="Pfam" id="PF07290">
    <property type="entry name" value="YqiJ_OB"/>
    <property type="match status" value="1"/>
</dbReference>
<feature type="domain" description="Inner membrane protein YqiJ N-terminal" evidence="3">
    <location>
        <begin position="8"/>
        <end position="114"/>
    </location>
</feature>
<keyword evidence="1" id="KW-1133">Transmembrane helix</keyword>
<feature type="transmembrane region" description="Helical" evidence="1">
    <location>
        <begin position="66"/>
        <end position="86"/>
    </location>
</feature>
<sequence length="213" mass="23344">MTLFAEYNSPYLFAIALVFFIGVLEMISLVFGHFLSGALDAHLDHYDALSSGPASQALHYLNIGRVPALVVLCLLAGYFGLFGILIQHSGIMLWQAPLSNLLLVPLSIVLSVFAVHYSGKILAPWLPRDESSALREEEFIGGMAIITGHAAVAGTPCEGKFTDKFGQIHYLLLEPEKGKEFKKGDKVLIVCRLSATRYLAERTFWPTALSCDV</sequence>
<accession>A0A379QH33</accession>
<evidence type="ECO:0000313" key="5">
    <source>
        <dbReference type="Proteomes" id="UP000254597"/>
    </source>
</evidence>
<dbReference type="InterPro" id="IPR048376">
    <property type="entry name" value="YqiJ_N"/>
</dbReference>
<evidence type="ECO:0000259" key="3">
    <source>
        <dbReference type="Pfam" id="PF21001"/>
    </source>
</evidence>